<evidence type="ECO:0000313" key="12">
    <source>
        <dbReference type="EMBL" id="SMO82315.1"/>
    </source>
</evidence>
<accession>A0A521EEJ2</accession>
<evidence type="ECO:0000256" key="3">
    <source>
        <dbReference type="ARBA" id="ARBA00022448"/>
    </source>
</evidence>
<dbReference type="SUPFAM" id="SSF74653">
    <property type="entry name" value="TolA/TonB C-terminal domain"/>
    <property type="match status" value="1"/>
</dbReference>
<evidence type="ECO:0000256" key="1">
    <source>
        <dbReference type="ARBA" id="ARBA00004383"/>
    </source>
</evidence>
<keyword evidence="13" id="KW-1185">Reference proteome</keyword>
<keyword evidence="9 10" id="KW-0472">Membrane</keyword>
<protein>
    <submittedName>
        <fullName evidence="12">TonB family C-terminal domain-containing protein</fullName>
    </submittedName>
</protein>
<evidence type="ECO:0000256" key="2">
    <source>
        <dbReference type="ARBA" id="ARBA00006555"/>
    </source>
</evidence>
<proteinExistence type="inferred from homology"/>
<dbReference type="PANTHER" id="PTHR33446">
    <property type="entry name" value="PROTEIN TONB-RELATED"/>
    <property type="match status" value="1"/>
</dbReference>
<dbReference type="GO" id="GO:0015031">
    <property type="term" value="P:protein transport"/>
    <property type="evidence" value="ECO:0007669"/>
    <property type="project" value="UniProtKB-KW"/>
</dbReference>
<keyword evidence="7" id="KW-0653">Protein transport</keyword>
<evidence type="ECO:0000313" key="13">
    <source>
        <dbReference type="Proteomes" id="UP000315971"/>
    </source>
</evidence>
<dbReference type="Gene3D" id="3.30.1150.10">
    <property type="match status" value="1"/>
</dbReference>
<dbReference type="GO" id="GO:0055085">
    <property type="term" value="P:transmembrane transport"/>
    <property type="evidence" value="ECO:0007669"/>
    <property type="project" value="InterPro"/>
</dbReference>
<keyword evidence="3" id="KW-0813">Transport</keyword>
<evidence type="ECO:0000256" key="10">
    <source>
        <dbReference type="SAM" id="Phobius"/>
    </source>
</evidence>
<keyword evidence="8 10" id="KW-1133">Transmembrane helix</keyword>
<dbReference type="NCBIfam" id="TIGR01352">
    <property type="entry name" value="tonB_Cterm"/>
    <property type="match status" value="1"/>
</dbReference>
<dbReference type="EMBL" id="FXSZ01000014">
    <property type="protein sequence ID" value="SMO82315.1"/>
    <property type="molecule type" value="Genomic_DNA"/>
</dbReference>
<feature type="transmembrane region" description="Helical" evidence="10">
    <location>
        <begin position="83"/>
        <end position="104"/>
    </location>
</feature>
<gene>
    <name evidence="12" type="ORF">SAMN06265350_11410</name>
</gene>
<dbReference type="PROSITE" id="PS52015">
    <property type="entry name" value="TONB_CTD"/>
    <property type="match status" value="1"/>
</dbReference>
<evidence type="ECO:0000256" key="9">
    <source>
        <dbReference type="ARBA" id="ARBA00023136"/>
    </source>
</evidence>
<sequence length="333" mass="36833">MAKQVNHIRNGLTVEELKLLADKMLMPDAKQRLDLNSEFEKDAIEGFAELKKAGLNSEQAAYELKHQLHQKVSKPKRREMPRWPSLSVAATIALVVGIGAFYIIKKQSIEQRELAAKTSMVLPILTKGDTILIYVPNEGAISEESIAQLIHQDKVKRKSGGQVSSAVIQSLPQVATAKENGHDNVIKTDSADTFAAKKETNADAVRIMSAEPKVAVAALKKTDSSTALIKPAAPLFSKAKPAMDEGEYRIYIRRHINYPKAYTEMGKEGTVELEFTVSKDGSLSKFKVLRSMGKEFDEPSIRVLQDGPKWVPAYKNGKPVATKARYSVNFIQL</sequence>
<dbReference type="InterPro" id="IPR051045">
    <property type="entry name" value="TonB-dependent_transducer"/>
</dbReference>
<comment type="similarity">
    <text evidence="2">Belongs to the TonB family.</text>
</comment>
<dbReference type="OrthoDB" id="1112758at2"/>
<dbReference type="Proteomes" id="UP000315971">
    <property type="component" value="Unassembled WGS sequence"/>
</dbReference>
<evidence type="ECO:0000259" key="11">
    <source>
        <dbReference type="PROSITE" id="PS52015"/>
    </source>
</evidence>
<keyword evidence="6 10" id="KW-0812">Transmembrane</keyword>
<dbReference type="InterPro" id="IPR037682">
    <property type="entry name" value="TonB_C"/>
</dbReference>
<name>A0A521EEJ2_9SPHI</name>
<evidence type="ECO:0000256" key="5">
    <source>
        <dbReference type="ARBA" id="ARBA00022519"/>
    </source>
</evidence>
<evidence type="ECO:0000256" key="4">
    <source>
        <dbReference type="ARBA" id="ARBA00022475"/>
    </source>
</evidence>
<keyword evidence="4" id="KW-1003">Cell membrane</keyword>
<evidence type="ECO:0000256" key="6">
    <source>
        <dbReference type="ARBA" id="ARBA00022692"/>
    </source>
</evidence>
<dbReference type="GO" id="GO:0005886">
    <property type="term" value="C:plasma membrane"/>
    <property type="evidence" value="ECO:0007669"/>
    <property type="project" value="UniProtKB-SubCell"/>
</dbReference>
<organism evidence="12 13">
    <name type="scientific">Solitalea koreensis</name>
    <dbReference type="NCBI Taxonomy" id="543615"/>
    <lineage>
        <taxon>Bacteria</taxon>
        <taxon>Pseudomonadati</taxon>
        <taxon>Bacteroidota</taxon>
        <taxon>Sphingobacteriia</taxon>
        <taxon>Sphingobacteriales</taxon>
        <taxon>Sphingobacteriaceae</taxon>
        <taxon>Solitalea</taxon>
    </lineage>
</organism>
<dbReference type="RefSeq" id="WP_142604692.1">
    <property type="nucleotide sequence ID" value="NZ_FXSZ01000014.1"/>
</dbReference>
<reference evidence="12 13" key="1">
    <citation type="submission" date="2017-05" db="EMBL/GenBank/DDBJ databases">
        <authorList>
            <person name="Varghese N."/>
            <person name="Submissions S."/>
        </authorList>
    </citation>
    <scope>NUCLEOTIDE SEQUENCE [LARGE SCALE GENOMIC DNA]</scope>
    <source>
        <strain evidence="12 13">DSM 21342</strain>
    </source>
</reference>
<keyword evidence="5" id="KW-0997">Cell inner membrane</keyword>
<dbReference type="AlphaFoldDB" id="A0A521EEJ2"/>
<evidence type="ECO:0000256" key="7">
    <source>
        <dbReference type="ARBA" id="ARBA00022927"/>
    </source>
</evidence>
<comment type="subcellular location">
    <subcellularLocation>
        <location evidence="1">Cell inner membrane</location>
        <topology evidence="1">Single-pass membrane protein</topology>
        <orientation evidence="1">Periplasmic side</orientation>
    </subcellularLocation>
</comment>
<dbReference type="InterPro" id="IPR006260">
    <property type="entry name" value="TonB/TolA_C"/>
</dbReference>
<feature type="domain" description="TonB C-terminal" evidence="11">
    <location>
        <begin position="243"/>
        <end position="333"/>
    </location>
</feature>
<evidence type="ECO:0000256" key="8">
    <source>
        <dbReference type="ARBA" id="ARBA00022989"/>
    </source>
</evidence>
<dbReference type="Pfam" id="PF03544">
    <property type="entry name" value="TonB_C"/>
    <property type="match status" value="1"/>
</dbReference>